<organism evidence="2 3">
    <name type="scientific">Brassica campestris</name>
    <name type="common">Field mustard</name>
    <dbReference type="NCBI Taxonomy" id="3711"/>
    <lineage>
        <taxon>Eukaryota</taxon>
        <taxon>Viridiplantae</taxon>
        <taxon>Streptophyta</taxon>
        <taxon>Embryophyta</taxon>
        <taxon>Tracheophyta</taxon>
        <taxon>Spermatophyta</taxon>
        <taxon>Magnoliopsida</taxon>
        <taxon>eudicotyledons</taxon>
        <taxon>Gunneridae</taxon>
        <taxon>Pentapetalae</taxon>
        <taxon>rosids</taxon>
        <taxon>malvids</taxon>
        <taxon>Brassicales</taxon>
        <taxon>Brassicaceae</taxon>
        <taxon>Brassiceae</taxon>
        <taxon>Brassica</taxon>
    </lineage>
</organism>
<reference evidence="2 3" key="1">
    <citation type="submission" date="2021-07" db="EMBL/GenBank/DDBJ databases">
        <authorList>
            <consortium name="Genoscope - CEA"/>
            <person name="William W."/>
        </authorList>
    </citation>
    <scope>NUCLEOTIDE SEQUENCE [LARGE SCALE GENOMIC DNA]</scope>
</reference>
<feature type="compositionally biased region" description="Basic residues" evidence="1">
    <location>
        <begin position="139"/>
        <end position="149"/>
    </location>
</feature>
<dbReference type="AlphaFoldDB" id="A0A8D9GYI9"/>
<evidence type="ECO:0000313" key="2">
    <source>
        <dbReference type="EMBL" id="CAG7889351.1"/>
    </source>
</evidence>
<dbReference type="Gramene" id="A01p34270.2_BraZ1">
    <property type="protein sequence ID" value="A01p34270.2_BraZ1.CDS"/>
    <property type="gene ID" value="A01g34270.2_BraZ1"/>
</dbReference>
<accession>A0A8D9GYI9</accession>
<dbReference type="EMBL" id="LS974617">
    <property type="protein sequence ID" value="CAG7889351.1"/>
    <property type="molecule type" value="Genomic_DNA"/>
</dbReference>
<evidence type="ECO:0000313" key="3">
    <source>
        <dbReference type="Proteomes" id="UP000694005"/>
    </source>
</evidence>
<feature type="region of interest" description="Disordered" evidence="1">
    <location>
        <begin position="57"/>
        <end position="188"/>
    </location>
</feature>
<feature type="compositionally biased region" description="Basic and acidic residues" evidence="1">
    <location>
        <begin position="95"/>
        <end position="112"/>
    </location>
</feature>
<protein>
    <submittedName>
        <fullName evidence="2">Uncharacterized protein</fullName>
    </submittedName>
</protein>
<gene>
    <name evidence="2" type="ORF">BRAPAZ1V2_A01P34270.2</name>
</gene>
<proteinExistence type="predicted"/>
<sequence>MIRSCQDIDVIAHLVGDKKSSHLPIVHDHQGDIRKLNQPLEMMRKPILNVEHVQDLDQGRSRSKSLEVNNDSHEDINVAEDIKEERRGRSISRSLETKHKSSRRNELDENKDTGSLFSEGRHRRERRPSPEYSDENKSSSRRKGHSRSREKRESSRDKISKRHKRLRSASLGDDNGKGDRSPSPISSE</sequence>
<name>A0A8D9GYI9_BRACM</name>
<evidence type="ECO:0000256" key="1">
    <source>
        <dbReference type="SAM" id="MobiDB-lite"/>
    </source>
</evidence>
<feature type="compositionally biased region" description="Basic and acidic residues" evidence="1">
    <location>
        <begin position="70"/>
        <end position="88"/>
    </location>
</feature>
<dbReference type="Proteomes" id="UP000694005">
    <property type="component" value="Chromosome A01"/>
</dbReference>